<dbReference type="RefSeq" id="XP_055896148.1">
    <property type="nucleotide sequence ID" value="XM_056040173.1"/>
</dbReference>
<keyword evidence="10" id="KW-1185">Reference proteome</keyword>
<sequence length="763" mass="87246">MSFFRKKKGGSTKDSSRKTDSKNKMPLFRRQSEKCRKRQQDQELLAQQDPEPRFDLSSCELVEVPSGVYAICKVLQKQVLLLHDNWLHGLSGGGDITDLSLLTVLDLHSNELKVLPEEMGALVNLKILDVSDNNLKDLPKSLSEIPFLQTLNLRKNKFKVFPEPVLRLKCLRTLDISLNEVDTLPVKLCYVKALEMLVLDAENMKFPTQEICKKSTAAIMMYLCGQAGIEFEHPSKYWLKIEAANKGLKSSTSDNYLNVAEIEAQMMEGVKAYQNAQDQKRKDVERLEKFLQSENEAQAELAAKAAFEQRLLLSSITQFSDQDCQDLVDLNSRKEMEKEEFVQYLNEIEHGASTLLSKILDYNKKTKETEKLMQQMEEERMREEDWLKVRWEELQNIRKNEILNDMKTMLMEFALMESTRQDVELMKGVTIREALDQENFEVGQMHSLIHYKDLENKKMVAKLAEEEELQKAAFEALLISQDMVHARIRSQIVLIESELAQLTAVEMDNRAKRMQHEINVVAEQRIALSAMLSQLLEESEKRKAELKKRLIEMEEQREDGQQDYWLAQFQRLLDWKPQSLIDKESQLEFAVKDILITSGAEDYIPLFARHRITIETMMTLSEDDLKQMGVHELGLRKAVLKNIACQQTGEKTALEKVREKTREMFVPVRPGLPSASTAIQPSAPIASPDGLPSLPDSLLQRQLSVTARGLHSECSICLDNQSNIIFLTCGHVCCCATCATPVKECPLCRAQISAKIRISLPST</sequence>
<dbReference type="InterPro" id="IPR032675">
    <property type="entry name" value="LRR_dom_sf"/>
</dbReference>
<dbReference type="OMA" id="LWCSSEC"/>
<gene>
    <name evidence="11 12 13" type="primary">LOC106062713</name>
</gene>
<dbReference type="InterPro" id="IPR003591">
    <property type="entry name" value="Leu-rich_rpt_typical-subtyp"/>
</dbReference>
<feature type="compositionally biased region" description="Basic and acidic residues" evidence="7">
    <location>
        <begin position="14"/>
        <end position="23"/>
    </location>
</feature>
<dbReference type="Pfam" id="PF07647">
    <property type="entry name" value="SAM_2"/>
    <property type="match status" value="1"/>
</dbReference>
<dbReference type="InterPro" id="IPR001841">
    <property type="entry name" value="Znf_RING"/>
</dbReference>
<dbReference type="PANTHER" id="PTHR48051:SF47">
    <property type="entry name" value="LEUCINE RICH REPEAT AND STERILE ALPHA MOTIF CONTAINING 1"/>
    <property type="match status" value="1"/>
</dbReference>
<dbReference type="SMART" id="SM00369">
    <property type="entry name" value="LRR_TYP"/>
    <property type="match status" value="3"/>
</dbReference>
<dbReference type="GO" id="GO:0008270">
    <property type="term" value="F:zinc ion binding"/>
    <property type="evidence" value="ECO:0007669"/>
    <property type="project" value="UniProtKB-KW"/>
</dbReference>
<keyword evidence="4" id="KW-0862">Zinc</keyword>
<dbReference type="Pfam" id="PF13920">
    <property type="entry name" value="zf-C3HC4_3"/>
    <property type="match status" value="1"/>
</dbReference>
<evidence type="ECO:0000256" key="2">
    <source>
        <dbReference type="ARBA" id="ARBA00022737"/>
    </source>
</evidence>
<dbReference type="Pfam" id="PF13855">
    <property type="entry name" value="LRR_8"/>
    <property type="match status" value="1"/>
</dbReference>
<dbReference type="PROSITE" id="PS51450">
    <property type="entry name" value="LRR"/>
    <property type="match status" value="1"/>
</dbReference>
<evidence type="ECO:0000256" key="4">
    <source>
        <dbReference type="ARBA" id="ARBA00022833"/>
    </source>
</evidence>
<organism evidence="10 11">
    <name type="scientific">Biomphalaria glabrata</name>
    <name type="common">Bloodfluke planorb</name>
    <name type="synonym">Freshwater snail</name>
    <dbReference type="NCBI Taxonomy" id="6526"/>
    <lineage>
        <taxon>Eukaryota</taxon>
        <taxon>Metazoa</taxon>
        <taxon>Spiralia</taxon>
        <taxon>Lophotrochozoa</taxon>
        <taxon>Mollusca</taxon>
        <taxon>Gastropoda</taxon>
        <taxon>Heterobranchia</taxon>
        <taxon>Euthyneura</taxon>
        <taxon>Panpulmonata</taxon>
        <taxon>Hygrophila</taxon>
        <taxon>Lymnaeoidea</taxon>
        <taxon>Planorbidae</taxon>
        <taxon>Biomphalaria</taxon>
    </lineage>
</organism>
<feature type="region of interest" description="Disordered" evidence="7">
    <location>
        <begin position="1"/>
        <end position="49"/>
    </location>
</feature>
<feature type="domain" description="SAM" evidence="9">
    <location>
        <begin position="575"/>
        <end position="643"/>
    </location>
</feature>
<dbReference type="SUPFAM" id="SSF52058">
    <property type="entry name" value="L domain-like"/>
    <property type="match status" value="1"/>
</dbReference>
<dbReference type="InterPro" id="IPR001611">
    <property type="entry name" value="Leu-rich_rpt"/>
</dbReference>
<evidence type="ECO:0000259" key="9">
    <source>
        <dbReference type="PROSITE" id="PS50105"/>
    </source>
</evidence>
<dbReference type="Gene3D" id="1.10.150.50">
    <property type="entry name" value="Transcription Factor, Ets-1"/>
    <property type="match status" value="1"/>
</dbReference>
<proteinExistence type="predicted"/>
<dbReference type="PROSITE" id="PS50089">
    <property type="entry name" value="ZF_RING_2"/>
    <property type="match status" value="1"/>
</dbReference>
<protein>
    <submittedName>
        <fullName evidence="11 12">E3 ubiquitin-protein ligase LRSAM1-like isoform X1</fullName>
    </submittedName>
</protein>
<reference evidence="11 12" key="1">
    <citation type="submission" date="2025-04" db="UniProtKB">
        <authorList>
            <consortium name="RefSeq"/>
        </authorList>
    </citation>
    <scope>IDENTIFICATION</scope>
</reference>
<dbReference type="SMART" id="SM00184">
    <property type="entry name" value="RING"/>
    <property type="match status" value="1"/>
</dbReference>
<keyword evidence="3 5" id="KW-0479">Metal-binding</keyword>
<dbReference type="InterPro" id="IPR050216">
    <property type="entry name" value="LRR_domain-containing"/>
</dbReference>
<feature type="compositionally biased region" description="Basic residues" evidence="7">
    <location>
        <begin position="1"/>
        <end position="10"/>
    </location>
</feature>
<dbReference type="RefSeq" id="XP_055896146.1">
    <property type="nucleotide sequence ID" value="XM_056040171.1"/>
</dbReference>
<dbReference type="AlphaFoldDB" id="A0A9W3B9P0"/>
<dbReference type="InterPro" id="IPR013761">
    <property type="entry name" value="SAM/pointed_sf"/>
</dbReference>
<keyword evidence="1" id="KW-0433">Leucine-rich repeat</keyword>
<dbReference type="GeneID" id="106062713"/>
<dbReference type="SMART" id="SM00364">
    <property type="entry name" value="LRR_BAC"/>
    <property type="match status" value="3"/>
</dbReference>
<dbReference type="InterPro" id="IPR001660">
    <property type="entry name" value="SAM"/>
</dbReference>
<name>A0A9W3B9P0_BIOGL</name>
<dbReference type="PANTHER" id="PTHR48051">
    <property type="match status" value="1"/>
</dbReference>
<accession>A0A9W3B9P0</accession>
<evidence type="ECO:0000313" key="10">
    <source>
        <dbReference type="Proteomes" id="UP001165740"/>
    </source>
</evidence>
<evidence type="ECO:0000256" key="3">
    <source>
        <dbReference type="ARBA" id="ARBA00022771"/>
    </source>
</evidence>
<keyword evidence="3 5" id="KW-0863">Zinc-finger</keyword>
<dbReference type="GO" id="GO:0005737">
    <property type="term" value="C:cytoplasm"/>
    <property type="evidence" value="ECO:0007669"/>
    <property type="project" value="TreeGrafter"/>
</dbReference>
<evidence type="ECO:0000259" key="8">
    <source>
        <dbReference type="PROSITE" id="PS50089"/>
    </source>
</evidence>
<dbReference type="Proteomes" id="UP001165740">
    <property type="component" value="Chromosome 9"/>
</dbReference>
<keyword evidence="6" id="KW-0175">Coiled coil</keyword>
<feature type="compositionally biased region" description="Basic and acidic residues" evidence="7">
    <location>
        <begin position="30"/>
        <end position="41"/>
    </location>
</feature>
<dbReference type="Gene3D" id="3.30.40.10">
    <property type="entry name" value="Zinc/RING finger domain, C3HC4 (zinc finger)"/>
    <property type="match status" value="1"/>
</dbReference>
<dbReference type="RefSeq" id="XP_055896145.1">
    <property type="nucleotide sequence ID" value="XM_056040170.1"/>
</dbReference>
<dbReference type="PROSITE" id="PS50105">
    <property type="entry name" value="SAM_DOMAIN"/>
    <property type="match status" value="1"/>
</dbReference>
<dbReference type="InterPro" id="IPR013083">
    <property type="entry name" value="Znf_RING/FYVE/PHD"/>
</dbReference>
<dbReference type="CDD" id="cd16515">
    <property type="entry name" value="RING-HC_LRSAM1"/>
    <property type="match status" value="1"/>
</dbReference>
<dbReference type="Gene3D" id="3.80.10.10">
    <property type="entry name" value="Ribonuclease Inhibitor"/>
    <property type="match status" value="1"/>
</dbReference>
<dbReference type="SUPFAM" id="SSF57850">
    <property type="entry name" value="RING/U-box"/>
    <property type="match status" value="1"/>
</dbReference>
<evidence type="ECO:0000313" key="11">
    <source>
        <dbReference type="RefSeq" id="XP_055896145.1"/>
    </source>
</evidence>
<dbReference type="OrthoDB" id="1711136at2759"/>
<dbReference type="SUPFAM" id="SSF47769">
    <property type="entry name" value="SAM/Pointed domain"/>
    <property type="match status" value="1"/>
</dbReference>
<evidence type="ECO:0000256" key="7">
    <source>
        <dbReference type="SAM" id="MobiDB-lite"/>
    </source>
</evidence>
<feature type="domain" description="RING-type" evidence="8">
    <location>
        <begin position="714"/>
        <end position="749"/>
    </location>
</feature>
<keyword evidence="2" id="KW-0677">Repeat</keyword>
<evidence type="ECO:0000313" key="13">
    <source>
        <dbReference type="RefSeq" id="XP_055896148.1"/>
    </source>
</evidence>
<feature type="coiled-coil region" evidence="6">
    <location>
        <begin position="529"/>
        <end position="563"/>
    </location>
</feature>
<evidence type="ECO:0000313" key="12">
    <source>
        <dbReference type="RefSeq" id="XP_055896146.1"/>
    </source>
</evidence>
<evidence type="ECO:0000256" key="5">
    <source>
        <dbReference type="PROSITE-ProRule" id="PRU00175"/>
    </source>
</evidence>
<evidence type="ECO:0000256" key="6">
    <source>
        <dbReference type="SAM" id="Coils"/>
    </source>
</evidence>
<evidence type="ECO:0000256" key="1">
    <source>
        <dbReference type="ARBA" id="ARBA00022614"/>
    </source>
</evidence>